<dbReference type="RefSeq" id="WP_132878072.1">
    <property type="nucleotide sequence ID" value="NZ_SLXQ01000007.1"/>
</dbReference>
<evidence type="ECO:0008006" key="5">
    <source>
        <dbReference type="Google" id="ProtNLM"/>
    </source>
</evidence>
<evidence type="ECO:0000313" key="4">
    <source>
        <dbReference type="Proteomes" id="UP000294911"/>
    </source>
</evidence>
<reference evidence="3 4" key="1">
    <citation type="submission" date="2019-03" db="EMBL/GenBank/DDBJ databases">
        <title>Genomic Encyclopedia of Type Strains, Phase IV (KMG-IV): sequencing the most valuable type-strain genomes for metagenomic binning, comparative biology and taxonomic classification.</title>
        <authorList>
            <person name="Goeker M."/>
        </authorList>
    </citation>
    <scope>NUCLEOTIDE SEQUENCE [LARGE SCALE GENOMIC DNA]</scope>
    <source>
        <strain evidence="3 4">DSM 45765</strain>
    </source>
</reference>
<feature type="transmembrane region" description="Helical" evidence="2">
    <location>
        <begin position="42"/>
        <end position="61"/>
    </location>
</feature>
<keyword evidence="2" id="KW-0812">Transmembrane</keyword>
<keyword evidence="2" id="KW-0472">Membrane</keyword>
<comment type="caution">
    <text evidence="3">The sequence shown here is derived from an EMBL/GenBank/DDBJ whole genome shotgun (WGS) entry which is preliminary data.</text>
</comment>
<proteinExistence type="predicted"/>
<dbReference type="EMBL" id="SLXQ01000007">
    <property type="protein sequence ID" value="TCP50835.1"/>
    <property type="molecule type" value="Genomic_DNA"/>
</dbReference>
<feature type="compositionally biased region" description="Polar residues" evidence="1">
    <location>
        <begin position="7"/>
        <end position="22"/>
    </location>
</feature>
<accession>A0A4R2QUS1</accession>
<feature type="region of interest" description="Disordered" evidence="1">
    <location>
        <begin position="1"/>
        <end position="30"/>
    </location>
</feature>
<dbReference type="AlphaFoldDB" id="A0A4R2QUS1"/>
<keyword evidence="2" id="KW-1133">Transmembrane helix</keyword>
<gene>
    <name evidence="3" type="ORF">EV191_10799</name>
</gene>
<evidence type="ECO:0000313" key="3">
    <source>
        <dbReference type="EMBL" id="TCP50835.1"/>
    </source>
</evidence>
<protein>
    <recommendedName>
        <fullName evidence="5">Extracellular solute-binding protein</fullName>
    </recommendedName>
</protein>
<dbReference type="OrthoDB" id="5171781at2"/>
<organism evidence="3 4">
    <name type="scientific">Tamaricihabitans halophyticus</name>
    <dbReference type="NCBI Taxonomy" id="1262583"/>
    <lineage>
        <taxon>Bacteria</taxon>
        <taxon>Bacillati</taxon>
        <taxon>Actinomycetota</taxon>
        <taxon>Actinomycetes</taxon>
        <taxon>Pseudonocardiales</taxon>
        <taxon>Pseudonocardiaceae</taxon>
        <taxon>Tamaricihabitans</taxon>
    </lineage>
</organism>
<dbReference type="Proteomes" id="UP000294911">
    <property type="component" value="Unassembled WGS sequence"/>
</dbReference>
<evidence type="ECO:0000256" key="2">
    <source>
        <dbReference type="SAM" id="Phobius"/>
    </source>
</evidence>
<name>A0A4R2QUS1_9PSEU</name>
<keyword evidence="4" id="KW-1185">Reference proteome</keyword>
<evidence type="ECO:0000256" key="1">
    <source>
        <dbReference type="SAM" id="MobiDB-lite"/>
    </source>
</evidence>
<sequence length="208" mass="22028">MGRHSLAPSSERNSTSQPSPQRSARHRGASGSFRRGVARWPIALLAIVVLGAAGWFGWAWANGEVNQRANAAAADCQEGPAALRVAVTPEAERTATAAAKVWNQQRTVVQAHCVQVNIAAIPEKTVRTALENGWDSADLGERPQAWIADQGSITADFVDRRPELAGSTPEQLAGGDGAQYSYVALAGDEVSAVQARAAQQFLSFAQGR</sequence>